<sequence>MEFRRHFVEYIHVETLVALRVATKGWNTVADALIDEGVRSGELMVHDGKDIGPEDDETQQEWRTRAIRVIFFLDITKVGGWACYAASNLVVVDIPEGVESVGEHAFHGCLSLTTLSFPRTLTYIGDYAFYRSYSLDNVNLLHTNLQELKYMAFDGCSNLTSMTIPESLQTLGLSVFRHCKKLVPSNVNPNDTKAVVDYLQSNQTQS</sequence>
<dbReference type="Gene3D" id="3.80.10.10">
    <property type="entry name" value="Ribonuclease Inhibitor"/>
    <property type="match status" value="1"/>
</dbReference>
<dbReference type="AlphaFoldDB" id="A0A9W7ES11"/>
<dbReference type="SUPFAM" id="SSF52058">
    <property type="entry name" value="L domain-like"/>
    <property type="match status" value="1"/>
</dbReference>
<dbReference type="InterPro" id="IPR032675">
    <property type="entry name" value="LRR_dom_sf"/>
</dbReference>
<name>A0A9W7ES11_9STRA</name>
<dbReference type="Pfam" id="PF13306">
    <property type="entry name" value="LRR_5"/>
    <property type="match status" value="1"/>
</dbReference>
<dbReference type="Proteomes" id="UP001162640">
    <property type="component" value="Unassembled WGS sequence"/>
</dbReference>
<dbReference type="PANTHER" id="PTHR45661">
    <property type="entry name" value="SURFACE ANTIGEN"/>
    <property type="match status" value="1"/>
</dbReference>
<accession>A0A9W7ES11</accession>
<dbReference type="InterPro" id="IPR026906">
    <property type="entry name" value="LRR_5"/>
</dbReference>
<dbReference type="PANTHER" id="PTHR45661:SF3">
    <property type="entry name" value="IG-LIKE DOMAIN-CONTAINING PROTEIN"/>
    <property type="match status" value="1"/>
</dbReference>
<comment type="caution">
    <text evidence="1">The sequence shown here is derived from an EMBL/GenBank/DDBJ whole genome shotgun (WGS) entry which is preliminary data.</text>
</comment>
<dbReference type="InterPro" id="IPR053139">
    <property type="entry name" value="Surface_bspA-like"/>
</dbReference>
<reference evidence="2" key="1">
    <citation type="journal article" date="2023" name="Commun. Biol.">
        <title>Genome analysis of Parmales, the sister group of diatoms, reveals the evolutionary specialization of diatoms from phago-mixotrophs to photoautotrophs.</title>
        <authorList>
            <person name="Ban H."/>
            <person name="Sato S."/>
            <person name="Yoshikawa S."/>
            <person name="Yamada K."/>
            <person name="Nakamura Y."/>
            <person name="Ichinomiya M."/>
            <person name="Sato N."/>
            <person name="Blanc-Mathieu R."/>
            <person name="Endo H."/>
            <person name="Kuwata A."/>
            <person name="Ogata H."/>
        </authorList>
    </citation>
    <scope>NUCLEOTIDE SEQUENCE [LARGE SCALE GENOMIC DNA]</scope>
</reference>
<proteinExistence type="predicted"/>
<protein>
    <submittedName>
        <fullName evidence="1">Uncharacterized protein</fullName>
    </submittedName>
</protein>
<organism evidence="1 2">
    <name type="scientific">Triparma laevis f. inornata</name>
    <dbReference type="NCBI Taxonomy" id="1714386"/>
    <lineage>
        <taxon>Eukaryota</taxon>
        <taxon>Sar</taxon>
        <taxon>Stramenopiles</taxon>
        <taxon>Ochrophyta</taxon>
        <taxon>Bolidophyceae</taxon>
        <taxon>Parmales</taxon>
        <taxon>Triparmaceae</taxon>
        <taxon>Triparma</taxon>
    </lineage>
</organism>
<evidence type="ECO:0000313" key="2">
    <source>
        <dbReference type="Proteomes" id="UP001162640"/>
    </source>
</evidence>
<gene>
    <name evidence="1" type="ORF">TL16_g10939</name>
</gene>
<evidence type="ECO:0000313" key="1">
    <source>
        <dbReference type="EMBL" id="GMH87703.1"/>
    </source>
</evidence>
<dbReference type="EMBL" id="BLQM01000399">
    <property type="protein sequence ID" value="GMH87703.1"/>
    <property type="molecule type" value="Genomic_DNA"/>
</dbReference>